<dbReference type="Gene3D" id="3.60.10.10">
    <property type="entry name" value="Endonuclease/exonuclease/phosphatase"/>
    <property type="match status" value="1"/>
</dbReference>
<proteinExistence type="predicted"/>
<dbReference type="SUPFAM" id="SSF56219">
    <property type="entry name" value="DNase I-like"/>
    <property type="match status" value="1"/>
</dbReference>
<dbReference type="InterPro" id="IPR005135">
    <property type="entry name" value="Endo/exonuclease/phosphatase"/>
</dbReference>
<evidence type="ECO:0000259" key="1">
    <source>
        <dbReference type="PROSITE" id="PS50878"/>
    </source>
</evidence>
<keyword evidence="3" id="KW-1185">Reference proteome</keyword>
<dbReference type="SUPFAM" id="SSF56672">
    <property type="entry name" value="DNA/RNA polymerases"/>
    <property type="match status" value="1"/>
</dbReference>
<reference evidence="2" key="1">
    <citation type="journal article" date="2022" name="Front. Genet.">
        <title>Chromosome-Scale Assembly of the Dendrobium nobile Genome Provides Insights Into the Molecular Mechanism of the Biosynthesis of the Medicinal Active Ingredient of Dendrobium.</title>
        <authorList>
            <person name="Xu Q."/>
            <person name="Niu S.-C."/>
            <person name="Li K.-L."/>
            <person name="Zheng P.-J."/>
            <person name="Zhang X.-J."/>
            <person name="Jia Y."/>
            <person name="Liu Y."/>
            <person name="Niu Y.-X."/>
            <person name="Yu L.-H."/>
            <person name="Chen D.-F."/>
            <person name="Zhang G.-Q."/>
        </authorList>
    </citation>
    <scope>NUCLEOTIDE SEQUENCE</scope>
    <source>
        <tissue evidence="2">Leaf</tissue>
    </source>
</reference>
<evidence type="ECO:0000313" key="2">
    <source>
        <dbReference type="EMBL" id="KAI0522770.1"/>
    </source>
</evidence>
<dbReference type="PROSITE" id="PS50878">
    <property type="entry name" value="RT_POL"/>
    <property type="match status" value="1"/>
</dbReference>
<dbReference type="InterPro" id="IPR043502">
    <property type="entry name" value="DNA/RNA_pol_sf"/>
</dbReference>
<protein>
    <recommendedName>
        <fullName evidence="1">Reverse transcriptase domain-containing protein</fullName>
    </recommendedName>
</protein>
<gene>
    <name evidence="2" type="ORF">KFK09_005155</name>
</gene>
<dbReference type="SMR" id="A0A8T3BUX6"/>
<dbReference type="PANTHER" id="PTHR31635">
    <property type="entry name" value="REVERSE TRANSCRIPTASE DOMAIN-CONTAINING PROTEIN-RELATED"/>
    <property type="match status" value="1"/>
</dbReference>
<name>A0A8T3BUX6_DENNO</name>
<dbReference type="OrthoDB" id="1938625at2759"/>
<organism evidence="2 3">
    <name type="scientific">Dendrobium nobile</name>
    <name type="common">Orchid</name>
    <dbReference type="NCBI Taxonomy" id="94219"/>
    <lineage>
        <taxon>Eukaryota</taxon>
        <taxon>Viridiplantae</taxon>
        <taxon>Streptophyta</taxon>
        <taxon>Embryophyta</taxon>
        <taxon>Tracheophyta</taxon>
        <taxon>Spermatophyta</taxon>
        <taxon>Magnoliopsida</taxon>
        <taxon>Liliopsida</taxon>
        <taxon>Asparagales</taxon>
        <taxon>Orchidaceae</taxon>
        <taxon>Epidendroideae</taxon>
        <taxon>Malaxideae</taxon>
        <taxon>Dendrobiinae</taxon>
        <taxon>Dendrobium</taxon>
    </lineage>
</organism>
<dbReference type="AlphaFoldDB" id="A0A8T3BUX6"/>
<dbReference type="Pfam" id="PF00078">
    <property type="entry name" value="RVT_1"/>
    <property type="match status" value="1"/>
</dbReference>
<dbReference type="InterPro" id="IPR036691">
    <property type="entry name" value="Endo/exonu/phosph_ase_sf"/>
</dbReference>
<dbReference type="EMBL" id="JAGYWB010000005">
    <property type="protein sequence ID" value="KAI0522770.1"/>
    <property type="molecule type" value="Genomic_DNA"/>
</dbReference>
<sequence>MSYPNIACWNIRGFNRPDKVLLCRDLIRAHNLKFLCLLEAKVTPSSVDDNWFLSSHMVFENESHCHNFGCSSLGRIWIKWDPSFVSFSPTFLSSQLIHGVISMGTLPPFQISVIYAANNVDERASLWNKIRELIPSSPLPWLVMGDLNCYRFHNEKAGGNPVPSSKLQELNGTIFDCGLHDLASVGLFFTWHNQRADEPIHIKLDRVMVNSCFLDHFPLAHYKVASPNGSDHSPLITSITSNNRLPNRFLFKNYWTFMDGFWEDVLTAFSQTSNKGPICHLHHCLQNLKGALKKRVWASSNHLSNQILELKNQQLICLEKIQLMPLDPSLNSSLKNINSNLASLQASWASWVSQRAKASWLSQDVDDLGFLYAKIRARRNHNNIFEITDDQGIHATPQDIASAFIRHYKSLFNTPKPINAESFSINPGICIPHHMINPLISPFTYDEIKMVIFSGCDSSAPGPDGFTFAFFKRSWHISGPLICNAAMEFCNSGYLPRSVKATALALLPKGAHVSSISDFRPISLCNVLYKIMAKLVANRLKVVLPTIIHESQSGFIKDRCSTDNILLAAEILKDFKNSFCAKLDICKAFDTVSHDFLFQRLRQKGFPELFIKWVKGCISNVFFSICFNGALNGFFGSSSGLRQGYPLSPLLFCIVMDGFSCSLENGNAHFIGPQMKNLSITHLLYADDVLVFGKASLSNAHTLAKAIYIFSNASGLFINQAKSSIIFSKNAANSSAICNCLGISTQSSFLKYLGIPIATGRLNSSHFQPLMSNIFTLLDGWKVKFLSFAGRVQFIKFTIANTLAYWIRGSIIPKSCCKVLSRLCSRFLYHGKINERKLHLISWNATAMPTRLGGIGIPSVDALIFANHCAFIWRFFTKDNWAMAWFRNKYISPWKPLISTTSKFWRKVHETAVTIKGNISFSPSRNCNLSMDWDHWCNGKALVDIMPSFKFENHFVQCYNESHGWNLPPHTPNLLISEMMKVKI</sequence>
<feature type="domain" description="Reverse transcriptase" evidence="1">
    <location>
        <begin position="488"/>
        <end position="757"/>
    </location>
</feature>
<accession>A0A8T3BUX6</accession>
<comment type="caution">
    <text evidence="2">The sequence shown here is derived from an EMBL/GenBank/DDBJ whole genome shotgun (WGS) entry which is preliminary data.</text>
</comment>
<dbReference type="PANTHER" id="PTHR31635:SF196">
    <property type="entry name" value="REVERSE TRANSCRIPTASE DOMAIN-CONTAINING PROTEIN-RELATED"/>
    <property type="match status" value="1"/>
</dbReference>
<dbReference type="GO" id="GO:0003824">
    <property type="term" value="F:catalytic activity"/>
    <property type="evidence" value="ECO:0007669"/>
    <property type="project" value="InterPro"/>
</dbReference>
<dbReference type="InterPro" id="IPR000477">
    <property type="entry name" value="RT_dom"/>
</dbReference>
<dbReference type="Pfam" id="PF03372">
    <property type="entry name" value="Exo_endo_phos"/>
    <property type="match status" value="1"/>
</dbReference>
<dbReference type="CDD" id="cd01650">
    <property type="entry name" value="RT_nLTR_like"/>
    <property type="match status" value="1"/>
</dbReference>
<evidence type="ECO:0000313" key="3">
    <source>
        <dbReference type="Proteomes" id="UP000829196"/>
    </source>
</evidence>
<dbReference type="Proteomes" id="UP000829196">
    <property type="component" value="Unassembled WGS sequence"/>
</dbReference>